<name>A0A1Y2ERG6_PROLT</name>
<keyword evidence="4" id="KW-0539">Nucleus</keyword>
<keyword evidence="3" id="KW-0238">DNA-binding</keyword>
<comment type="similarity">
    <text evidence="6">Belongs to the CTF8 family.</text>
</comment>
<dbReference type="GO" id="GO:0007064">
    <property type="term" value="P:mitotic sister chromatid cohesion"/>
    <property type="evidence" value="ECO:0007669"/>
    <property type="project" value="InterPro"/>
</dbReference>
<dbReference type="PANTHER" id="PTHR28605:SF1">
    <property type="entry name" value="CHROMOSOME TRANSMISSION FIDELITY FACTOR 8"/>
    <property type="match status" value="1"/>
</dbReference>
<evidence type="ECO:0000313" key="8">
    <source>
        <dbReference type="Proteomes" id="UP000193685"/>
    </source>
</evidence>
<sequence length="146" mass="15987">MESTIHIPALSLATGEASSSSHFIRLAGSQTLCFLELQGAIQKLDPAETRLGKLVEEPDGRIFLYVGYQKMEGKLIKLKKPFAVLKRPTSAAPSASDNDAVMSSQIMSSQVQKETSESFNLELVDIVTKKIYFGQRPEPLGTLENT</sequence>
<dbReference type="STRING" id="56484.A0A1Y2ERG6"/>
<dbReference type="GO" id="GO:0031390">
    <property type="term" value="C:Ctf18 RFC-like complex"/>
    <property type="evidence" value="ECO:0007669"/>
    <property type="project" value="InterPro"/>
</dbReference>
<keyword evidence="5" id="KW-0131">Cell cycle</keyword>
<dbReference type="RefSeq" id="XP_040721956.1">
    <property type="nucleotide sequence ID" value="XM_040871675.1"/>
</dbReference>
<reference evidence="7 8" key="1">
    <citation type="submission" date="2016-07" db="EMBL/GenBank/DDBJ databases">
        <title>Pervasive Adenine N6-methylation of Active Genes in Fungi.</title>
        <authorList>
            <consortium name="DOE Joint Genome Institute"/>
            <person name="Mondo S.J."/>
            <person name="Dannebaum R.O."/>
            <person name="Kuo R.C."/>
            <person name="Labutti K."/>
            <person name="Haridas S."/>
            <person name="Kuo A."/>
            <person name="Salamov A."/>
            <person name="Ahrendt S.R."/>
            <person name="Lipzen A."/>
            <person name="Sullivan W."/>
            <person name="Andreopoulos W.B."/>
            <person name="Clum A."/>
            <person name="Lindquist E."/>
            <person name="Daum C."/>
            <person name="Ramamoorthy G.K."/>
            <person name="Gryganskyi A."/>
            <person name="Culley D."/>
            <person name="Magnuson J.K."/>
            <person name="James T.Y."/>
            <person name="O'Malley M.A."/>
            <person name="Stajich J.E."/>
            <person name="Spatafora J.W."/>
            <person name="Visel A."/>
            <person name="Grigoriev I.V."/>
        </authorList>
    </citation>
    <scope>NUCLEOTIDE SEQUENCE [LARGE SCALE GENOMIC DNA]</scope>
    <source>
        <strain evidence="7 8">12-1054</strain>
    </source>
</reference>
<proteinExistence type="inferred from homology"/>
<dbReference type="AlphaFoldDB" id="A0A1Y2ERG6"/>
<dbReference type="InterPro" id="IPR018607">
    <property type="entry name" value="Ctf8"/>
</dbReference>
<dbReference type="PANTHER" id="PTHR28605">
    <property type="entry name" value="CTF8, CHROMOSOME TRANSMISSION FIDELITY FACTOR 8 HOMOLOG (S. CEREVISIAE)"/>
    <property type="match status" value="1"/>
</dbReference>
<evidence type="ECO:0000256" key="4">
    <source>
        <dbReference type="ARBA" id="ARBA00023242"/>
    </source>
</evidence>
<organism evidence="7 8">
    <name type="scientific">Protomyces lactucae-debilis</name>
    <dbReference type="NCBI Taxonomy" id="2754530"/>
    <lineage>
        <taxon>Eukaryota</taxon>
        <taxon>Fungi</taxon>
        <taxon>Dikarya</taxon>
        <taxon>Ascomycota</taxon>
        <taxon>Taphrinomycotina</taxon>
        <taxon>Taphrinomycetes</taxon>
        <taxon>Taphrinales</taxon>
        <taxon>Protomycetaceae</taxon>
        <taxon>Protomyces</taxon>
    </lineage>
</organism>
<dbReference type="Pfam" id="PF09696">
    <property type="entry name" value="Ctf8"/>
    <property type="match status" value="1"/>
</dbReference>
<evidence type="ECO:0000256" key="5">
    <source>
        <dbReference type="ARBA" id="ARBA00023306"/>
    </source>
</evidence>
<dbReference type="GO" id="GO:0003677">
    <property type="term" value="F:DNA binding"/>
    <property type="evidence" value="ECO:0007669"/>
    <property type="project" value="UniProtKB-KW"/>
</dbReference>
<dbReference type="GeneID" id="63788274"/>
<keyword evidence="8" id="KW-1185">Reference proteome</keyword>
<evidence type="ECO:0000256" key="3">
    <source>
        <dbReference type="ARBA" id="ARBA00023125"/>
    </source>
</evidence>
<comment type="caution">
    <text evidence="7">The sequence shown here is derived from an EMBL/GenBank/DDBJ whole genome shotgun (WGS) entry which is preliminary data.</text>
</comment>
<accession>A0A1Y2ERG6</accession>
<comment type="subcellular location">
    <subcellularLocation>
        <location evidence="1">Nucleus</location>
    </subcellularLocation>
</comment>
<dbReference type="Proteomes" id="UP000193685">
    <property type="component" value="Unassembled WGS sequence"/>
</dbReference>
<evidence type="ECO:0000313" key="7">
    <source>
        <dbReference type="EMBL" id="ORY74122.1"/>
    </source>
</evidence>
<dbReference type="OrthoDB" id="121932at2759"/>
<protein>
    <submittedName>
        <fullName evidence="7">Ctf8-domain-containing protein</fullName>
    </submittedName>
</protein>
<dbReference type="EMBL" id="MCFI01000031">
    <property type="protein sequence ID" value="ORY74122.1"/>
    <property type="molecule type" value="Genomic_DNA"/>
</dbReference>
<evidence type="ECO:0000256" key="6">
    <source>
        <dbReference type="ARBA" id="ARBA00038447"/>
    </source>
</evidence>
<gene>
    <name evidence="7" type="ORF">BCR37DRAFT_395843</name>
</gene>
<keyword evidence="2" id="KW-0235">DNA replication</keyword>
<evidence type="ECO:0000256" key="1">
    <source>
        <dbReference type="ARBA" id="ARBA00004123"/>
    </source>
</evidence>
<evidence type="ECO:0000256" key="2">
    <source>
        <dbReference type="ARBA" id="ARBA00022705"/>
    </source>
</evidence>
<dbReference type="GO" id="GO:0006260">
    <property type="term" value="P:DNA replication"/>
    <property type="evidence" value="ECO:0007669"/>
    <property type="project" value="UniProtKB-KW"/>
</dbReference>